<dbReference type="CDD" id="cd01106">
    <property type="entry name" value="HTH_TipAL-Mta"/>
    <property type="match status" value="1"/>
</dbReference>
<dbReference type="Pfam" id="PF08241">
    <property type="entry name" value="Methyltransf_11"/>
    <property type="match status" value="1"/>
</dbReference>
<evidence type="ECO:0000313" key="4">
    <source>
        <dbReference type="Proteomes" id="UP000005384"/>
    </source>
</evidence>
<dbReference type="EMBL" id="ADLN01000095">
    <property type="protein sequence ID" value="EHI58570.1"/>
    <property type="molecule type" value="Genomic_DNA"/>
</dbReference>
<evidence type="ECO:0000256" key="1">
    <source>
        <dbReference type="ARBA" id="ARBA00023125"/>
    </source>
</evidence>
<dbReference type="InterPro" id="IPR029063">
    <property type="entry name" value="SAM-dependent_MTases_sf"/>
</dbReference>
<dbReference type="Proteomes" id="UP000005384">
    <property type="component" value="Unassembled WGS sequence"/>
</dbReference>
<organism evidence="3 4">
    <name type="scientific">Hungatella hathewayi WAL-18680</name>
    <dbReference type="NCBI Taxonomy" id="742737"/>
    <lineage>
        <taxon>Bacteria</taxon>
        <taxon>Bacillati</taxon>
        <taxon>Bacillota</taxon>
        <taxon>Clostridia</taxon>
        <taxon>Lachnospirales</taxon>
        <taxon>Lachnospiraceae</taxon>
        <taxon>Hungatella</taxon>
    </lineage>
</organism>
<dbReference type="Pfam" id="PF13411">
    <property type="entry name" value="MerR_1"/>
    <property type="match status" value="1"/>
</dbReference>
<dbReference type="SUPFAM" id="SSF46955">
    <property type="entry name" value="Putative DNA-binding domain"/>
    <property type="match status" value="1"/>
</dbReference>
<comment type="caution">
    <text evidence="3">The sequence shown here is derived from an EMBL/GenBank/DDBJ whole genome shotgun (WGS) entry which is preliminary data.</text>
</comment>
<proteinExistence type="predicted"/>
<sequence length="403" mass="46655">MMGHKGYYTSGEFARKANVTIRTIRYYDKQGILKPSQVSEAGYRLYTDEDFGRLQKILSLKYLGFSLEEIVAMTINDEVEDIAHSLDLQKELIEKRIRHLQMMAQTLDDTTRMLGESRHVDWNSILNLIHITNMEHALVDQYKTAVNLNVRIELHRRFSHNPVSWFPWLLSQMELETADSILEVGCGNGELWQEAELDSLRGKNIFLTDISAGMVEDASELLKNVDARQEVFRYAVADCQKLPYGDASFDRVIANHVLFYVKNLDKALEEINRVMREDGVFYCSAYGREHMKEITSLVQEFDSRITLSEVALYELFGLENGQEMLEEHFDSVEKVLYDDYLTVDEAEPLLDYILSCHGNQSEILSQRQLDFKSFLQKKMREHGCIHITKMAGIFICRKCAQSQ</sequence>
<evidence type="ECO:0000259" key="2">
    <source>
        <dbReference type="PROSITE" id="PS50937"/>
    </source>
</evidence>
<dbReference type="PROSITE" id="PS00552">
    <property type="entry name" value="HTH_MERR_1"/>
    <property type="match status" value="1"/>
</dbReference>
<name>G5IIW6_9FIRM</name>
<keyword evidence="1" id="KW-0238">DNA-binding</keyword>
<dbReference type="PANTHER" id="PTHR30204:SF96">
    <property type="entry name" value="CHROMOSOME-ANCHORING PROTEIN RACA"/>
    <property type="match status" value="1"/>
</dbReference>
<dbReference type="RefSeq" id="WP_006781434.1">
    <property type="nucleotide sequence ID" value="NZ_CP040506.1"/>
</dbReference>
<dbReference type="HOGENOM" id="CLU_057314_0_0_9"/>
<protein>
    <recommendedName>
        <fullName evidence="2">HTH merR-type domain-containing protein</fullName>
    </recommendedName>
</protein>
<dbReference type="AlphaFoldDB" id="G5IIW6"/>
<dbReference type="PANTHER" id="PTHR30204">
    <property type="entry name" value="REDOX-CYCLING DRUG-SENSING TRANSCRIPTIONAL ACTIVATOR SOXR"/>
    <property type="match status" value="1"/>
</dbReference>
<dbReference type="Gene3D" id="3.40.50.150">
    <property type="entry name" value="Vaccinia Virus protein VP39"/>
    <property type="match status" value="1"/>
</dbReference>
<dbReference type="InterPro" id="IPR009061">
    <property type="entry name" value="DNA-bd_dom_put_sf"/>
</dbReference>
<reference evidence="3 4" key="1">
    <citation type="submission" date="2011-08" db="EMBL/GenBank/DDBJ databases">
        <title>The Genome Sequence of Clostridium hathewayi WAL-18680.</title>
        <authorList>
            <consortium name="The Broad Institute Genome Sequencing Platform"/>
            <person name="Earl A."/>
            <person name="Ward D."/>
            <person name="Feldgarden M."/>
            <person name="Gevers D."/>
            <person name="Finegold S.M."/>
            <person name="Summanen P.H."/>
            <person name="Molitoris D.R."/>
            <person name="Song M."/>
            <person name="Daigneault M."/>
            <person name="Allen-Vercoe E."/>
            <person name="Young S.K."/>
            <person name="Zeng Q."/>
            <person name="Gargeya S."/>
            <person name="Fitzgerald M."/>
            <person name="Haas B."/>
            <person name="Abouelleil A."/>
            <person name="Alvarado L."/>
            <person name="Arachchi H.M."/>
            <person name="Berlin A."/>
            <person name="Brown A."/>
            <person name="Chapman S.B."/>
            <person name="Chen Z."/>
            <person name="Dunbar C."/>
            <person name="Freedman E."/>
            <person name="Gearin G."/>
            <person name="Gellesch M."/>
            <person name="Goldberg J."/>
            <person name="Griggs A."/>
            <person name="Gujja S."/>
            <person name="Heiman D."/>
            <person name="Howarth C."/>
            <person name="Larson L."/>
            <person name="Lui A."/>
            <person name="MacDonald P.J.P."/>
            <person name="Montmayeur A."/>
            <person name="Murphy C."/>
            <person name="Neiman D."/>
            <person name="Pearson M."/>
            <person name="Priest M."/>
            <person name="Roberts A."/>
            <person name="Saif S."/>
            <person name="Shea T."/>
            <person name="Shenoy N."/>
            <person name="Sisk P."/>
            <person name="Stolte C."/>
            <person name="Sykes S."/>
            <person name="Wortman J."/>
            <person name="Nusbaum C."/>
            <person name="Birren B."/>
        </authorList>
    </citation>
    <scope>NUCLEOTIDE SEQUENCE [LARGE SCALE GENOMIC DNA]</scope>
    <source>
        <strain evidence="3 4">WAL-18680</strain>
    </source>
</reference>
<dbReference type="SMART" id="SM00422">
    <property type="entry name" value="HTH_MERR"/>
    <property type="match status" value="1"/>
</dbReference>
<keyword evidence="4" id="KW-1185">Reference proteome</keyword>
<dbReference type="CDD" id="cd02440">
    <property type="entry name" value="AdoMet_MTases"/>
    <property type="match status" value="1"/>
</dbReference>
<dbReference type="InterPro" id="IPR047057">
    <property type="entry name" value="MerR_fam"/>
</dbReference>
<dbReference type="GO" id="GO:0003700">
    <property type="term" value="F:DNA-binding transcription factor activity"/>
    <property type="evidence" value="ECO:0007669"/>
    <property type="project" value="InterPro"/>
</dbReference>
<accession>G5IIW6</accession>
<feature type="domain" description="HTH merR-type" evidence="2">
    <location>
        <begin position="7"/>
        <end position="76"/>
    </location>
</feature>
<dbReference type="SUPFAM" id="SSF53335">
    <property type="entry name" value="S-adenosyl-L-methionine-dependent methyltransferases"/>
    <property type="match status" value="1"/>
</dbReference>
<dbReference type="PATRIC" id="fig|742737.3.peg.3424"/>
<dbReference type="InterPro" id="IPR013216">
    <property type="entry name" value="Methyltransf_11"/>
</dbReference>
<dbReference type="Gene3D" id="1.10.1660.10">
    <property type="match status" value="1"/>
</dbReference>
<dbReference type="InterPro" id="IPR000551">
    <property type="entry name" value="MerR-type_HTH_dom"/>
</dbReference>
<dbReference type="GO" id="GO:0003677">
    <property type="term" value="F:DNA binding"/>
    <property type="evidence" value="ECO:0007669"/>
    <property type="project" value="UniProtKB-KW"/>
</dbReference>
<dbReference type="PRINTS" id="PR00040">
    <property type="entry name" value="HTHMERR"/>
</dbReference>
<gene>
    <name evidence="3" type="ORF">HMPREF9473_03444</name>
</gene>
<dbReference type="PROSITE" id="PS50937">
    <property type="entry name" value="HTH_MERR_2"/>
    <property type="match status" value="1"/>
</dbReference>
<dbReference type="GO" id="GO:0008757">
    <property type="term" value="F:S-adenosylmethionine-dependent methyltransferase activity"/>
    <property type="evidence" value="ECO:0007669"/>
    <property type="project" value="InterPro"/>
</dbReference>
<evidence type="ECO:0000313" key="3">
    <source>
        <dbReference type="EMBL" id="EHI58570.1"/>
    </source>
</evidence>